<proteinExistence type="predicted"/>
<dbReference type="InterPro" id="IPR026894">
    <property type="entry name" value="DnaJ_X"/>
</dbReference>
<feature type="domain" description="DNAJ-containing protein X-domain" evidence="1">
    <location>
        <begin position="74"/>
        <end position="157"/>
    </location>
</feature>
<gene>
    <name evidence="2" type="ORF">Tco_1042268</name>
</gene>
<accession>A0ABQ5GJA6</accession>
<reference evidence="2" key="2">
    <citation type="submission" date="2022-01" db="EMBL/GenBank/DDBJ databases">
        <authorList>
            <person name="Yamashiro T."/>
            <person name="Shiraishi A."/>
            <person name="Satake H."/>
            <person name="Nakayama K."/>
        </authorList>
    </citation>
    <scope>NUCLEOTIDE SEQUENCE</scope>
</reference>
<dbReference type="EMBL" id="BQNB010018540">
    <property type="protein sequence ID" value="GJT75543.1"/>
    <property type="molecule type" value="Genomic_DNA"/>
</dbReference>
<evidence type="ECO:0000313" key="2">
    <source>
        <dbReference type="EMBL" id="GJT75543.1"/>
    </source>
</evidence>
<organism evidence="2 3">
    <name type="scientific">Tanacetum coccineum</name>
    <dbReference type="NCBI Taxonomy" id="301880"/>
    <lineage>
        <taxon>Eukaryota</taxon>
        <taxon>Viridiplantae</taxon>
        <taxon>Streptophyta</taxon>
        <taxon>Embryophyta</taxon>
        <taxon>Tracheophyta</taxon>
        <taxon>Spermatophyta</taxon>
        <taxon>Magnoliopsida</taxon>
        <taxon>eudicotyledons</taxon>
        <taxon>Gunneridae</taxon>
        <taxon>Pentapetalae</taxon>
        <taxon>asterids</taxon>
        <taxon>campanulids</taxon>
        <taxon>Asterales</taxon>
        <taxon>Asteraceae</taxon>
        <taxon>Asteroideae</taxon>
        <taxon>Anthemideae</taxon>
        <taxon>Anthemidinae</taxon>
        <taxon>Tanacetum</taxon>
    </lineage>
</organism>
<keyword evidence="3" id="KW-1185">Reference proteome</keyword>
<dbReference type="InterPro" id="IPR052423">
    <property type="entry name" value="EMIR"/>
</dbReference>
<sequence>MVSERESRIGLSLFIKRSSSQAIAILSKIYDPYQLKDELDQLSVALEEKRISMSSVRYQEVFRNKEITLAFVAGGGALSLIQLQEDIKKQLSAEGKYTEEELEEYMNGNKKLMIRSLWNLNVADIEATLSVLQNATVKSEDLRARAKGLRTLVQIFQVSFLFSI</sequence>
<reference evidence="2" key="1">
    <citation type="journal article" date="2022" name="Int. J. Mol. Sci.">
        <title>Draft Genome of Tanacetum Coccineum: Genomic Comparison of Closely Related Tanacetum-Family Plants.</title>
        <authorList>
            <person name="Yamashiro T."/>
            <person name="Shiraishi A."/>
            <person name="Nakayama K."/>
            <person name="Satake H."/>
        </authorList>
    </citation>
    <scope>NUCLEOTIDE SEQUENCE</scope>
</reference>
<evidence type="ECO:0000259" key="1">
    <source>
        <dbReference type="Pfam" id="PF14308"/>
    </source>
</evidence>
<dbReference type="PANTHER" id="PTHR44094">
    <property type="entry name" value="DNAJ HEAT SHOCK N-TERMINAL DOMAIN-CONTAINING PROTEIN"/>
    <property type="match status" value="1"/>
</dbReference>
<dbReference type="PANTHER" id="PTHR44094:SF17">
    <property type="entry name" value="CHAPERONE PROTEIN DNAJ 10"/>
    <property type="match status" value="1"/>
</dbReference>
<dbReference type="Pfam" id="PF14308">
    <property type="entry name" value="DnaJ-X"/>
    <property type="match status" value="1"/>
</dbReference>
<protein>
    <submittedName>
        <fullName evidence="2">Chaperone protein DnaJ 10</fullName>
    </submittedName>
</protein>
<name>A0ABQ5GJA6_9ASTR</name>
<dbReference type="Proteomes" id="UP001151760">
    <property type="component" value="Unassembled WGS sequence"/>
</dbReference>
<evidence type="ECO:0000313" key="3">
    <source>
        <dbReference type="Proteomes" id="UP001151760"/>
    </source>
</evidence>
<comment type="caution">
    <text evidence="2">The sequence shown here is derived from an EMBL/GenBank/DDBJ whole genome shotgun (WGS) entry which is preliminary data.</text>
</comment>